<gene>
    <name evidence="9" type="ORF">CKF54_07345</name>
</gene>
<protein>
    <submittedName>
        <fullName evidence="9">NAD(P)H-dependent oxidoreductase</fullName>
    </submittedName>
</protein>
<evidence type="ECO:0000256" key="1">
    <source>
        <dbReference type="ARBA" id="ARBA00001917"/>
    </source>
</evidence>
<reference evidence="9 10" key="1">
    <citation type="submission" date="2017-08" db="EMBL/GenBank/DDBJ databases">
        <title>Reclassification of Bisgaard taxon 37 and 44.</title>
        <authorList>
            <person name="Christensen H."/>
        </authorList>
    </citation>
    <scope>NUCLEOTIDE SEQUENCE [LARGE SCALE GENOMIC DNA]</scope>
    <source>
        <strain evidence="9 10">B96_3</strain>
    </source>
</reference>
<dbReference type="PANTHER" id="PTHR23026">
    <property type="entry name" value="NADPH NITROREDUCTASE"/>
    <property type="match status" value="1"/>
</dbReference>
<evidence type="ECO:0000256" key="7">
    <source>
        <dbReference type="ARBA" id="ARBA00023027"/>
    </source>
</evidence>
<keyword evidence="5" id="KW-0521">NADP</keyword>
<evidence type="ECO:0000256" key="5">
    <source>
        <dbReference type="ARBA" id="ARBA00022857"/>
    </source>
</evidence>
<dbReference type="GO" id="GO:0046256">
    <property type="term" value="P:2,4,6-trinitrotoluene catabolic process"/>
    <property type="evidence" value="ECO:0007669"/>
    <property type="project" value="TreeGrafter"/>
</dbReference>
<dbReference type="InterPro" id="IPR000415">
    <property type="entry name" value="Nitroreductase-like"/>
</dbReference>
<accession>A0A3A1XYP8</accession>
<keyword evidence="4" id="KW-0288">FMN</keyword>
<dbReference type="Proteomes" id="UP000265691">
    <property type="component" value="Unassembled WGS sequence"/>
</dbReference>
<keyword evidence="3" id="KW-0285">Flavoprotein</keyword>
<evidence type="ECO:0000313" key="10">
    <source>
        <dbReference type="Proteomes" id="UP000265691"/>
    </source>
</evidence>
<dbReference type="CDD" id="cd02149">
    <property type="entry name" value="NfsB-like"/>
    <property type="match status" value="1"/>
</dbReference>
<dbReference type="Gene3D" id="3.40.109.10">
    <property type="entry name" value="NADH Oxidase"/>
    <property type="match status" value="1"/>
</dbReference>
<dbReference type="Pfam" id="PF00881">
    <property type="entry name" value="Nitroreductase"/>
    <property type="match status" value="1"/>
</dbReference>
<comment type="cofactor">
    <cofactor evidence="1">
        <name>FMN</name>
        <dbReference type="ChEBI" id="CHEBI:58210"/>
    </cofactor>
</comment>
<dbReference type="RefSeq" id="WP_119525707.1">
    <property type="nucleotide sequence ID" value="NZ_NRHC01000123.1"/>
</dbReference>
<evidence type="ECO:0000256" key="2">
    <source>
        <dbReference type="ARBA" id="ARBA00007118"/>
    </source>
</evidence>
<keyword evidence="10" id="KW-1185">Reference proteome</keyword>
<dbReference type="GO" id="GO:0046857">
    <property type="term" value="F:oxidoreductase activity, acting on other nitrogenous compounds as donors, with NAD or NADP as acceptor"/>
    <property type="evidence" value="ECO:0007669"/>
    <property type="project" value="TreeGrafter"/>
</dbReference>
<comment type="caution">
    <text evidence="9">The sequence shown here is derived from an EMBL/GenBank/DDBJ whole genome shotgun (WGS) entry which is preliminary data.</text>
</comment>
<comment type="similarity">
    <text evidence="2">Belongs to the nitroreductase family.</text>
</comment>
<name>A0A3A1XYP8_9GAMM</name>
<organism evidence="9 10">
    <name type="scientific">Psittacicella hinzii</name>
    <dbReference type="NCBI Taxonomy" id="2028575"/>
    <lineage>
        <taxon>Bacteria</taxon>
        <taxon>Pseudomonadati</taxon>
        <taxon>Pseudomonadota</taxon>
        <taxon>Gammaproteobacteria</taxon>
        <taxon>Pasteurellales</taxon>
        <taxon>Psittacicellaceae</taxon>
        <taxon>Psittacicella</taxon>
    </lineage>
</organism>
<dbReference type="SUPFAM" id="SSF55469">
    <property type="entry name" value="FMN-dependent nitroreductase-like"/>
    <property type="match status" value="1"/>
</dbReference>
<dbReference type="InterPro" id="IPR050627">
    <property type="entry name" value="Nitroreductase/BluB"/>
</dbReference>
<keyword evidence="7" id="KW-0520">NAD</keyword>
<dbReference type="PANTHER" id="PTHR23026:SF125">
    <property type="entry name" value="OXYGEN-INSENSITIVE NAD(P)H NITROREDUCTASE"/>
    <property type="match status" value="1"/>
</dbReference>
<evidence type="ECO:0000259" key="8">
    <source>
        <dbReference type="Pfam" id="PF00881"/>
    </source>
</evidence>
<proteinExistence type="inferred from homology"/>
<evidence type="ECO:0000256" key="3">
    <source>
        <dbReference type="ARBA" id="ARBA00022630"/>
    </source>
</evidence>
<dbReference type="OrthoDB" id="9809288at2"/>
<evidence type="ECO:0000256" key="6">
    <source>
        <dbReference type="ARBA" id="ARBA00023002"/>
    </source>
</evidence>
<dbReference type="InterPro" id="IPR033878">
    <property type="entry name" value="NfsB-like"/>
</dbReference>
<feature type="domain" description="Nitroreductase" evidence="8">
    <location>
        <begin position="13"/>
        <end position="203"/>
    </location>
</feature>
<dbReference type="EMBL" id="NRHC01000123">
    <property type="protein sequence ID" value="RIY31152.1"/>
    <property type="molecule type" value="Genomic_DNA"/>
</dbReference>
<sequence length="225" mass="25687">MITKQQILDSYNYRHACKKYDPTKVVSKEDMDFILETGRLSPSSFGMEPWKFLVIPKENVKVRNVIDQLCWGIKDKKDASYYVVFLTRKAPELQPNSAYINHMLNDVKQMPAEMAEVYRGFYTQQLSELSNLLGEGNERALEDWAGKQAYIALGNMMTVAAMIGIDSTPVEGVNYHEIDKALVAEGLFDPAVFKVSVLCAFGYRGEEPRRAKTRRNADEVIEWVK</sequence>
<dbReference type="InterPro" id="IPR029479">
    <property type="entry name" value="Nitroreductase"/>
</dbReference>
<dbReference type="AlphaFoldDB" id="A0A3A1XYP8"/>
<evidence type="ECO:0000313" key="9">
    <source>
        <dbReference type="EMBL" id="RIY31152.1"/>
    </source>
</evidence>
<dbReference type="GO" id="GO:0005829">
    <property type="term" value="C:cytosol"/>
    <property type="evidence" value="ECO:0007669"/>
    <property type="project" value="TreeGrafter"/>
</dbReference>
<evidence type="ECO:0000256" key="4">
    <source>
        <dbReference type="ARBA" id="ARBA00022643"/>
    </source>
</evidence>
<keyword evidence="6" id="KW-0560">Oxidoreductase</keyword>